<evidence type="ECO:0000256" key="5">
    <source>
        <dbReference type="ARBA" id="ARBA00023010"/>
    </source>
</evidence>
<evidence type="ECO:0000256" key="9">
    <source>
        <dbReference type="SAM" id="MobiDB-lite"/>
    </source>
</evidence>
<keyword evidence="13" id="KW-1185">Reference proteome</keyword>
<evidence type="ECO:0000256" key="6">
    <source>
        <dbReference type="ARBA" id="ARBA00023132"/>
    </source>
</evidence>
<dbReference type="Gene3D" id="1.20.190.50">
    <property type="match status" value="1"/>
</dbReference>
<feature type="transmembrane region" description="Helical" evidence="10">
    <location>
        <begin position="708"/>
        <end position="726"/>
    </location>
</feature>
<keyword evidence="10" id="KW-1133">Transmembrane helix</keyword>
<keyword evidence="4" id="KW-0653">Protein transport</keyword>
<keyword evidence="10" id="KW-0812">Transmembrane</keyword>
<feature type="compositionally biased region" description="Low complexity" evidence="9">
    <location>
        <begin position="554"/>
        <end position="566"/>
    </location>
</feature>
<feature type="transmembrane region" description="Helical" evidence="10">
    <location>
        <begin position="850"/>
        <end position="875"/>
    </location>
</feature>
<evidence type="ECO:0000256" key="4">
    <source>
        <dbReference type="ARBA" id="ARBA00022927"/>
    </source>
</evidence>
<sequence length="944" mass="104645">MVDTLVEQEIHSSVMTTEETEELPREYLETNWTLEKVFDELQATDKKRVLEENQEHYHVIQKYIILGDVEGLMEEFNKWLSKERNTLPSHLLRFMTHLILFFRILGLQTKDEVSIDVLKTYIQRLIGEKHTDLLAFYVSHLPQEVAIAQYAVFLEDVTETEQRHHCLELAKEAGLDVATITKTVVENIRKKDAGEFTHHDLALDTGTTEEDRLKIDVIDWLVFDPAQRAEALKQSNAIMRRFLASKKHEAAKDVFIKIPQDSIAEIYNQWEEQGMDSPLPAADDNAIREHLCIRAYLEAHEAFNEWFRHMNSMPQKPGQPGQASFTEKVAHELKEKKYEVDYGIWKGLLDALTADVKEKMYNVLLFVDGGWMVDVREDAEDDPERTHQMLMLRKLCLPVMCFLLHTVLHSTGQYQEDLRLADLIASDRHKLYTLGEEGSGKTTPRPVALAAEAFRIPSDARGRMGGGLSPRVFGDQREKGKRTVPPRWGTREGRQALRHLGGLLRLARAPEPGPAGPTESLPTSLACCKAASPGLPRPSRRHRKILCAGATWLGSPRPAPSTSTSRSRSKRGKSVAGATTTAAAAAAFLAGAGAAAPAAPAAEGAAALLADEEAAAAAAAPGKALGVGVGVGGVIMGWLPERGRLAAGLLVNLAASICIVFLNKWLYVRMGFPNLSLTLVHFAVTWLGLYVCQALRVFAPKSLRARQVLPLALSFCGFVVFTNLSLQNNTIGTYQLAKAMTTPVIVLIQTVAYGKTFPARIKLTLIPITLGVFLNSYYDVKFNLLGMVFASLGVLVTSLYQVWVGAKQHELQVNSMQLLYYQAPMSCGMLLCIVPFFEPVFGEGGIFGPWTLPAVFMVLLSGIIAFMVNLSIYWIIGNTSPVTYNMFGHFKFCITLMGGYLLFKDPLSINQGLGITCTLFGILAYTHFKLSEQDGSKSKLVQRP</sequence>
<evidence type="ECO:0000256" key="8">
    <source>
        <dbReference type="RuleBase" id="RU365072"/>
    </source>
</evidence>
<comment type="subcellular location">
    <subcellularLocation>
        <location evidence="8">Nucleus</location>
        <location evidence="8">Nuclear pore complex</location>
    </subcellularLocation>
    <subcellularLocation>
        <location evidence="8">Nucleus membrane</location>
    </subcellularLocation>
</comment>
<dbReference type="PANTHER" id="PTHR13003:SF2">
    <property type="entry name" value="NUCLEAR PORE COMPLEX PROTEIN NUP107"/>
    <property type="match status" value="1"/>
</dbReference>
<reference evidence="12" key="1">
    <citation type="journal article" date="2023" name="DNA Res.">
        <title>Chromosome-level genome assembly of Phrynocephalus forsythii using third-generation DNA sequencing and Hi-C analysis.</title>
        <authorList>
            <person name="Qi Y."/>
            <person name="Zhao W."/>
            <person name="Zhao Y."/>
            <person name="Niu C."/>
            <person name="Cao S."/>
            <person name="Zhang Y."/>
        </authorList>
    </citation>
    <scope>NUCLEOTIDE SEQUENCE</scope>
    <source>
        <tissue evidence="12">Muscle</tissue>
    </source>
</reference>
<feature type="transmembrane region" description="Helical" evidence="10">
    <location>
        <begin position="818"/>
        <end position="838"/>
    </location>
</feature>
<dbReference type="GO" id="GO:0031080">
    <property type="term" value="C:nuclear pore outer ring"/>
    <property type="evidence" value="ECO:0007669"/>
    <property type="project" value="TreeGrafter"/>
</dbReference>
<evidence type="ECO:0000313" key="12">
    <source>
        <dbReference type="EMBL" id="KAJ7329801.1"/>
    </source>
</evidence>
<keyword evidence="5 8" id="KW-0811">Translocation</keyword>
<keyword evidence="6 8" id="KW-0906">Nuclear pore complex</keyword>
<organism evidence="12 13">
    <name type="scientific">Phrynocephalus forsythii</name>
    <dbReference type="NCBI Taxonomy" id="171643"/>
    <lineage>
        <taxon>Eukaryota</taxon>
        <taxon>Metazoa</taxon>
        <taxon>Chordata</taxon>
        <taxon>Craniata</taxon>
        <taxon>Vertebrata</taxon>
        <taxon>Euteleostomi</taxon>
        <taxon>Lepidosauria</taxon>
        <taxon>Squamata</taxon>
        <taxon>Bifurcata</taxon>
        <taxon>Unidentata</taxon>
        <taxon>Episquamata</taxon>
        <taxon>Toxicofera</taxon>
        <taxon>Iguania</taxon>
        <taxon>Acrodonta</taxon>
        <taxon>Agamidae</taxon>
        <taxon>Agaminae</taxon>
        <taxon>Phrynocephalus</taxon>
    </lineage>
</organism>
<feature type="transmembrane region" description="Helical" evidence="10">
    <location>
        <begin position="882"/>
        <end position="903"/>
    </location>
</feature>
<dbReference type="GO" id="GO:0000973">
    <property type="term" value="P:post-transcriptional tethering of RNA polymerase II gene DNA at nuclear periphery"/>
    <property type="evidence" value="ECO:0007669"/>
    <property type="project" value="TreeGrafter"/>
</dbReference>
<dbReference type="FunFam" id="1.20.190.50:FF:000001">
    <property type="entry name" value="Nuclear pore complex protein"/>
    <property type="match status" value="1"/>
</dbReference>
<dbReference type="OrthoDB" id="5547497at2759"/>
<evidence type="ECO:0000313" key="13">
    <source>
        <dbReference type="Proteomes" id="UP001142489"/>
    </source>
</evidence>
<comment type="caution">
    <text evidence="12">The sequence shown here is derived from an EMBL/GenBank/DDBJ whole genome shotgun (WGS) entry which is preliminary data.</text>
</comment>
<protein>
    <recommendedName>
        <fullName evidence="8">Nuclear pore complex protein</fullName>
    </recommendedName>
</protein>
<dbReference type="Pfam" id="PF04121">
    <property type="entry name" value="Nup84_Nup100"/>
    <property type="match status" value="1"/>
</dbReference>
<feature type="transmembrane region" description="Helical" evidence="10">
    <location>
        <begin position="646"/>
        <end position="667"/>
    </location>
</feature>
<evidence type="ECO:0000259" key="11">
    <source>
        <dbReference type="Pfam" id="PF03151"/>
    </source>
</evidence>
<dbReference type="EMBL" id="JAPFRF010000006">
    <property type="protein sequence ID" value="KAJ7329801.1"/>
    <property type="molecule type" value="Genomic_DNA"/>
</dbReference>
<keyword evidence="8 10" id="KW-0472">Membrane</keyword>
<evidence type="ECO:0000256" key="2">
    <source>
        <dbReference type="ARBA" id="ARBA00022448"/>
    </source>
</evidence>
<keyword evidence="3" id="KW-0509">mRNA transport</keyword>
<evidence type="ECO:0000256" key="3">
    <source>
        <dbReference type="ARBA" id="ARBA00022816"/>
    </source>
</evidence>
<feature type="transmembrane region" description="Helical" evidence="10">
    <location>
        <begin position="909"/>
        <end position="928"/>
    </location>
</feature>
<feature type="transmembrane region" description="Helical" evidence="10">
    <location>
        <begin position="784"/>
        <end position="806"/>
    </location>
</feature>
<keyword evidence="7 8" id="KW-0539">Nucleus</keyword>
<comment type="function">
    <text evidence="8">Functions as a component of the nuclear pore complex (NPC).</text>
</comment>
<dbReference type="InterPro" id="IPR007252">
    <property type="entry name" value="Nup84/Nup107"/>
</dbReference>
<evidence type="ECO:0000256" key="10">
    <source>
        <dbReference type="SAM" id="Phobius"/>
    </source>
</evidence>
<feature type="region of interest" description="Disordered" evidence="9">
    <location>
        <begin position="551"/>
        <end position="576"/>
    </location>
</feature>
<name>A0A9Q0XVK1_9SAUR</name>
<keyword evidence="2 8" id="KW-0813">Transport</keyword>
<dbReference type="GO" id="GO:0017056">
    <property type="term" value="F:structural constituent of nuclear pore"/>
    <property type="evidence" value="ECO:0007669"/>
    <property type="project" value="UniProtKB-UniRule"/>
</dbReference>
<comment type="similarity">
    <text evidence="1 8">Belongs to the nucleoporin Nup84/Nup107 family.</text>
</comment>
<dbReference type="GO" id="GO:0006606">
    <property type="term" value="P:protein import into nucleus"/>
    <property type="evidence" value="ECO:0007669"/>
    <property type="project" value="TreeGrafter"/>
</dbReference>
<dbReference type="Pfam" id="PF03151">
    <property type="entry name" value="TPT"/>
    <property type="match status" value="1"/>
</dbReference>
<comment type="subunit">
    <text evidence="8">Part of the nuclear pore complex (NPC).</text>
</comment>
<feature type="transmembrane region" description="Helical" evidence="10">
    <location>
        <begin position="732"/>
        <end position="754"/>
    </location>
</feature>
<accession>A0A9Q0XVK1</accession>
<evidence type="ECO:0000256" key="1">
    <source>
        <dbReference type="ARBA" id="ARBA00009510"/>
    </source>
</evidence>
<dbReference type="GO" id="GO:0006406">
    <property type="term" value="P:mRNA export from nucleus"/>
    <property type="evidence" value="ECO:0007669"/>
    <property type="project" value="TreeGrafter"/>
</dbReference>
<feature type="transmembrane region" description="Helical" evidence="10">
    <location>
        <begin position="679"/>
        <end position="699"/>
    </location>
</feature>
<dbReference type="Proteomes" id="UP001142489">
    <property type="component" value="Unassembled WGS sequence"/>
</dbReference>
<evidence type="ECO:0000256" key="7">
    <source>
        <dbReference type="ARBA" id="ARBA00023242"/>
    </source>
</evidence>
<proteinExistence type="inferred from homology"/>
<dbReference type="GO" id="GO:0031965">
    <property type="term" value="C:nuclear membrane"/>
    <property type="evidence" value="ECO:0007669"/>
    <property type="project" value="UniProtKB-SubCell"/>
</dbReference>
<gene>
    <name evidence="12" type="ORF">JRQ81_015975</name>
</gene>
<dbReference type="AlphaFoldDB" id="A0A9Q0XVK1"/>
<feature type="domain" description="Sugar phosphate transporter" evidence="11">
    <location>
        <begin position="654"/>
        <end position="925"/>
    </location>
</feature>
<feature type="region of interest" description="Disordered" evidence="9">
    <location>
        <begin position="465"/>
        <end position="494"/>
    </location>
</feature>
<dbReference type="InterPro" id="IPR004853">
    <property type="entry name" value="Sugar_P_trans_dom"/>
</dbReference>
<dbReference type="PANTHER" id="PTHR13003">
    <property type="entry name" value="NUP107-RELATED"/>
    <property type="match status" value="1"/>
</dbReference>